<name>A0A016VIE4_9BILA</name>
<evidence type="ECO:0000313" key="5">
    <source>
        <dbReference type="EMBL" id="EYC27190.1"/>
    </source>
</evidence>
<keyword evidence="2" id="KW-0964">Secreted</keyword>
<proteinExistence type="predicted"/>
<dbReference type="STRING" id="53326.A0A016VIE4"/>
<keyword evidence="3" id="KW-0479">Metal-binding</keyword>
<evidence type="ECO:0000256" key="3">
    <source>
        <dbReference type="PIRSR" id="PIRSR601820-1"/>
    </source>
</evidence>
<dbReference type="AlphaFoldDB" id="A0A016VIE4"/>
<comment type="subcellular location">
    <subcellularLocation>
        <location evidence="1">Secreted</location>
    </subcellularLocation>
</comment>
<accession>A0A016VIE4</accession>
<dbReference type="Pfam" id="PF00965">
    <property type="entry name" value="TIMP"/>
    <property type="match status" value="1"/>
</dbReference>
<dbReference type="GO" id="GO:0051045">
    <property type="term" value="P:negative regulation of membrane protein ectodomain proteolysis"/>
    <property type="evidence" value="ECO:0007669"/>
    <property type="project" value="TreeGrafter"/>
</dbReference>
<dbReference type="SUPFAM" id="SSF50242">
    <property type="entry name" value="TIMP-like"/>
    <property type="match status" value="1"/>
</dbReference>
<dbReference type="GO" id="GO:0046872">
    <property type="term" value="F:metal ion binding"/>
    <property type="evidence" value="ECO:0007669"/>
    <property type="project" value="UniProtKB-KW"/>
</dbReference>
<evidence type="ECO:0008006" key="7">
    <source>
        <dbReference type="Google" id="ProtNLM"/>
    </source>
</evidence>
<keyword evidence="3" id="KW-0862">Zinc</keyword>
<dbReference type="GO" id="GO:0008191">
    <property type="term" value="F:metalloendopeptidase inhibitor activity"/>
    <property type="evidence" value="ECO:0007669"/>
    <property type="project" value="InterPro"/>
</dbReference>
<sequence length="182" mass="20817">MKWSALINPVMRDEPRIRLHLSIVEALNAYVPCTVTCMGHQMNQEETSKMLFLVVLFMFVAAAHGCSCKQEPLKKKFCEADYVSYVVIKKEDTSKLNGRDGIRIYEVEHKEVYKQPEGMQELPNNVTTPEHGAGCGVRLWVGEQFLIGELTLWVLRLSIAQMRYVSHIHCEPIKHSPIRVCS</sequence>
<evidence type="ECO:0000256" key="1">
    <source>
        <dbReference type="ARBA" id="ARBA00004613"/>
    </source>
</evidence>
<reference evidence="6" key="1">
    <citation type="journal article" date="2015" name="Nat. Genet.">
        <title>The genome and transcriptome of the zoonotic hookworm Ancylostoma ceylanicum identify infection-specific gene families.</title>
        <authorList>
            <person name="Schwarz E.M."/>
            <person name="Hu Y."/>
            <person name="Antoshechkin I."/>
            <person name="Miller M.M."/>
            <person name="Sternberg P.W."/>
            <person name="Aroian R.V."/>
        </authorList>
    </citation>
    <scope>NUCLEOTIDE SEQUENCE</scope>
    <source>
        <strain evidence="6">HY135</strain>
    </source>
</reference>
<feature type="binding site" evidence="3">
    <location>
        <position position="66"/>
    </location>
    <ligand>
        <name>Zn(2+)</name>
        <dbReference type="ChEBI" id="CHEBI:29105"/>
        <note>ligand shared with metalloproteinase partner</note>
    </ligand>
</feature>
<evidence type="ECO:0000256" key="2">
    <source>
        <dbReference type="ARBA" id="ARBA00022525"/>
    </source>
</evidence>
<dbReference type="PANTHER" id="PTHR11844:SF25">
    <property type="entry name" value="NTR DOMAIN-CONTAINING PROTEIN"/>
    <property type="match status" value="1"/>
</dbReference>
<gene>
    <name evidence="5" type="primary">Acey_s0009.g566</name>
    <name evidence="5" type="ORF">Y032_0009g566</name>
</gene>
<dbReference type="GO" id="GO:0005615">
    <property type="term" value="C:extracellular space"/>
    <property type="evidence" value="ECO:0007669"/>
    <property type="project" value="TreeGrafter"/>
</dbReference>
<dbReference type="GO" id="GO:0031012">
    <property type="term" value="C:extracellular matrix"/>
    <property type="evidence" value="ECO:0007669"/>
    <property type="project" value="TreeGrafter"/>
</dbReference>
<feature type="disulfide bond" evidence="4">
    <location>
        <begin position="66"/>
        <end position="135"/>
    </location>
</feature>
<evidence type="ECO:0000313" key="6">
    <source>
        <dbReference type="Proteomes" id="UP000024635"/>
    </source>
</evidence>
<evidence type="ECO:0000256" key="4">
    <source>
        <dbReference type="PIRSR" id="PIRSR601820-3"/>
    </source>
</evidence>
<comment type="caution">
    <text evidence="5">The sequence shown here is derived from an EMBL/GenBank/DDBJ whole genome shotgun (WGS) entry which is preliminary data.</text>
</comment>
<dbReference type="GO" id="GO:0002020">
    <property type="term" value="F:protease binding"/>
    <property type="evidence" value="ECO:0007669"/>
    <property type="project" value="TreeGrafter"/>
</dbReference>
<protein>
    <recommendedName>
        <fullName evidence="7">NTR domain-containing protein</fullName>
    </recommendedName>
</protein>
<dbReference type="EMBL" id="JARK01001345">
    <property type="protein sequence ID" value="EYC27190.1"/>
    <property type="molecule type" value="Genomic_DNA"/>
</dbReference>
<dbReference type="InterPro" id="IPR001820">
    <property type="entry name" value="TIMP"/>
</dbReference>
<dbReference type="Gene3D" id="2.40.50.120">
    <property type="match status" value="1"/>
</dbReference>
<keyword evidence="4" id="KW-1015">Disulfide bond</keyword>
<dbReference type="Proteomes" id="UP000024635">
    <property type="component" value="Unassembled WGS sequence"/>
</dbReference>
<organism evidence="5 6">
    <name type="scientific">Ancylostoma ceylanicum</name>
    <dbReference type="NCBI Taxonomy" id="53326"/>
    <lineage>
        <taxon>Eukaryota</taxon>
        <taxon>Metazoa</taxon>
        <taxon>Ecdysozoa</taxon>
        <taxon>Nematoda</taxon>
        <taxon>Chromadorea</taxon>
        <taxon>Rhabditida</taxon>
        <taxon>Rhabditina</taxon>
        <taxon>Rhabditomorpha</taxon>
        <taxon>Strongyloidea</taxon>
        <taxon>Ancylostomatidae</taxon>
        <taxon>Ancylostomatinae</taxon>
        <taxon>Ancylostoma</taxon>
    </lineage>
</organism>
<dbReference type="InterPro" id="IPR008993">
    <property type="entry name" value="TIMP-like_OB-fold"/>
</dbReference>
<dbReference type="PANTHER" id="PTHR11844">
    <property type="entry name" value="METALLOPROTEASE INHIBITOR"/>
    <property type="match status" value="1"/>
</dbReference>
<keyword evidence="6" id="KW-1185">Reference proteome</keyword>